<dbReference type="InterPro" id="IPR004835">
    <property type="entry name" value="Chitin_synth"/>
</dbReference>
<evidence type="ECO:0000256" key="13">
    <source>
        <dbReference type="RuleBase" id="RU366040"/>
    </source>
</evidence>
<evidence type="ECO:0000256" key="5">
    <source>
        <dbReference type="ARBA" id="ARBA00022679"/>
    </source>
</evidence>
<feature type="transmembrane region" description="Helical" evidence="13">
    <location>
        <begin position="645"/>
        <end position="669"/>
    </location>
</feature>
<comment type="catalytic activity">
    <reaction evidence="12 13">
        <text>[(1-&gt;4)-N-acetyl-beta-D-glucosaminyl](n) + UDP-N-acetyl-alpha-D-glucosamine = [(1-&gt;4)-N-acetyl-beta-D-glucosaminyl](n+1) + UDP + H(+)</text>
        <dbReference type="Rhea" id="RHEA:16637"/>
        <dbReference type="Rhea" id="RHEA-COMP:9593"/>
        <dbReference type="Rhea" id="RHEA-COMP:9595"/>
        <dbReference type="ChEBI" id="CHEBI:15378"/>
        <dbReference type="ChEBI" id="CHEBI:17029"/>
        <dbReference type="ChEBI" id="CHEBI:57705"/>
        <dbReference type="ChEBI" id="CHEBI:58223"/>
        <dbReference type="EC" id="2.4.1.16"/>
    </reaction>
</comment>
<proteinExistence type="inferred from homology"/>
<keyword evidence="6 13" id="KW-0812">Transmembrane</keyword>
<evidence type="ECO:0000256" key="8">
    <source>
        <dbReference type="ARBA" id="ARBA00023136"/>
    </source>
</evidence>
<dbReference type="EMBL" id="NHYD01000182">
    <property type="protein sequence ID" value="PPQ94952.1"/>
    <property type="molecule type" value="Genomic_DNA"/>
</dbReference>
<dbReference type="InterPro" id="IPR013616">
    <property type="entry name" value="Chitin_synth_N"/>
</dbReference>
<dbReference type="CDD" id="cd04190">
    <property type="entry name" value="Chitin_synth_C"/>
    <property type="match status" value="1"/>
</dbReference>
<dbReference type="GO" id="GO:0071555">
    <property type="term" value="P:cell wall organization"/>
    <property type="evidence" value="ECO:0007669"/>
    <property type="project" value="UniProtKB-KW"/>
</dbReference>
<evidence type="ECO:0000256" key="14">
    <source>
        <dbReference type="SAM" id="MobiDB-lite"/>
    </source>
</evidence>
<feature type="domain" description="Chitin synthase N-terminal" evidence="15">
    <location>
        <begin position="131"/>
        <end position="200"/>
    </location>
</feature>
<name>A0A409XW27_PSICY</name>
<evidence type="ECO:0000256" key="10">
    <source>
        <dbReference type="ARBA" id="ARBA00024009"/>
    </source>
</evidence>
<dbReference type="STRING" id="93625.A0A409XW27"/>
<evidence type="ECO:0000256" key="4">
    <source>
        <dbReference type="ARBA" id="ARBA00022676"/>
    </source>
</evidence>
<feature type="transmembrane region" description="Helical" evidence="13">
    <location>
        <begin position="689"/>
        <end position="711"/>
    </location>
</feature>
<feature type="compositionally biased region" description="Low complexity" evidence="14">
    <location>
        <begin position="1"/>
        <end position="11"/>
    </location>
</feature>
<dbReference type="Pfam" id="PF01644">
    <property type="entry name" value="Chitin_synth_1"/>
    <property type="match status" value="1"/>
</dbReference>
<feature type="transmembrane region" description="Helical" evidence="13">
    <location>
        <begin position="822"/>
        <end position="842"/>
    </location>
</feature>
<keyword evidence="9 13" id="KW-0961">Cell wall biogenesis/degradation</keyword>
<dbReference type="InterPro" id="IPR029044">
    <property type="entry name" value="Nucleotide-diphossugar_trans"/>
</dbReference>
<evidence type="ECO:0000259" key="15">
    <source>
        <dbReference type="Pfam" id="PF08407"/>
    </source>
</evidence>
<evidence type="ECO:0000313" key="16">
    <source>
        <dbReference type="EMBL" id="PPQ94952.1"/>
    </source>
</evidence>
<evidence type="ECO:0000256" key="6">
    <source>
        <dbReference type="ARBA" id="ARBA00022692"/>
    </source>
</evidence>
<dbReference type="GO" id="GO:0030428">
    <property type="term" value="C:cell septum"/>
    <property type="evidence" value="ECO:0007669"/>
    <property type="project" value="TreeGrafter"/>
</dbReference>
<reference evidence="16 17" key="1">
    <citation type="journal article" date="2018" name="Evol. Lett.">
        <title>Horizontal gene cluster transfer increased hallucinogenic mushroom diversity.</title>
        <authorList>
            <person name="Reynolds H.T."/>
            <person name="Vijayakumar V."/>
            <person name="Gluck-Thaler E."/>
            <person name="Korotkin H.B."/>
            <person name="Matheny P.B."/>
            <person name="Slot J.C."/>
        </authorList>
    </citation>
    <scope>NUCLEOTIDE SEQUENCE [LARGE SCALE GENOMIC DNA]</scope>
    <source>
        <strain evidence="16 17">2631</strain>
    </source>
</reference>
<dbReference type="GO" id="GO:0005886">
    <property type="term" value="C:plasma membrane"/>
    <property type="evidence" value="ECO:0007669"/>
    <property type="project" value="UniProtKB-SubCell"/>
</dbReference>
<evidence type="ECO:0000256" key="2">
    <source>
        <dbReference type="ARBA" id="ARBA00012543"/>
    </source>
</evidence>
<keyword evidence="4 13" id="KW-0328">Glycosyltransferase</keyword>
<evidence type="ECO:0000256" key="12">
    <source>
        <dbReference type="ARBA" id="ARBA00048014"/>
    </source>
</evidence>
<dbReference type="SUPFAM" id="SSF53448">
    <property type="entry name" value="Nucleotide-diphospho-sugar transferases"/>
    <property type="match status" value="1"/>
</dbReference>
<comment type="caution">
    <text evidence="16">The sequence shown here is derived from an EMBL/GenBank/DDBJ whole genome shotgun (WGS) entry which is preliminary data.</text>
</comment>
<dbReference type="Proteomes" id="UP000283269">
    <property type="component" value="Unassembled WGS sequence"/>
</dbReference>
<evidence type="ECO:0000256" key="11">
    <source>
        <dbReference type="ARBA" id="ARBA00038055"/>
    </source>
</evidence>
<evidence type="ECO:0000313" key="17">
    <source>
        <dbReference type="Proteomes" id="UP000283269"/>
    </source>
</evidence>
<dbReference type="InParanoid" id="A0A409XW27"/>
<comment type="subcellular location">
    <subcellularLocation>
        <location evidence="1 13">Cell membrane</location>
        <topology evidence="1 13">Multi-pass membrane protein</topology>
    </subcellularLocation>
</comment>
<keyword evidence="17" id="KW-1185">Reference proteome</keyword>
<dbReference type="OrthoDB" id="26569at2759"/>
<keyword evidence="5 13" id="KW-0808">Transferase</keyword>
<accession>A0A409XW27</accession>
<feature type="region of interest" description="Disordered" evidence="14">
    <location>
        <begin position="1"/>
        <end position="63"/>
    </location>
</feature>
<protein>
    <recommendedName>
        <fullName evidence="2 13">Chitin synthase</fullName>
        <ecNumber evidence="2 13">2.4.1.16</ecNumber>
    </recommendedName>
</protein>
<comment type="similarity">
    <text evidence="11">Belongs to the chitin synthase family. Class III subfamily.</text>
</comment>
<dbReference type="Pfam" id="PF08407">
    <property type="entry name" value="Chitin_synth_1N"/>
    <property type="match status" value="1"/>
</dbReference>
<dbReference type="EC" id="2.4.1.16" evidence="2 13"/>
<organism evidence="16 17">
    <name type="scientific">Psilocybe cyanescens</name>
    <dbReference type="NCBI Taxonomy" id="93625"/>
    <lineage>
        <taxon>Eukaryota</taxon>
        <taxon>Fungi</taxon>
        <taxon>Dikarya</taxon>
        <taxon>Basidiomycota</taxon>
        <taxon>Agaricomycotina</taxon>
        <taxon>Agaricomycetes</taxon>
        <taxon>Agaricomycetidae</taxon>
        <taxon>Agaricales</taxon>
        <taxon>Agaricineae</taxon>
        <taxon>Strophariaceae</taxon>
        <taxon>Psilocybe</taxon>
    </lineage>
</organism>
<evidence type="ECO:0000256" key="1">
    <source>
        <dbReference type="ARBA" id="ARBA00004651"/>
    </source>
</evidence>
<dbReference type="PANTHER" id="PTHR22914">
    <property type="entry name" value="CHITIN SYNTHASE"/>
    <property type="match status" value="1"/>
</dbReference>
<evidence type="ECO:0000256" key="7">
    <source>
        <dbReference type="ARBA" id="ARBA00022989"/>
    </source>
</evidence>
<evidence type="ECO:0000256" key="3">
    <source>
        <dbReference type="ARBA" id="ARBA00022475"/>
    </source>
</evidence>
<dbReference type="AlphaFoldDB" id="A0A409XW27"/>
<feature type="transmembrane region" description="Helical" evidence="13">
    <location>
        <begin position="862"/>
        <end position="886"/>
    </location>
</feature>
<dbReference type="PANTHER" id="PTHR22914:SF11">
    <property type="entry name" value="CHITIN SYNTHASE B"/>
    <property type="match status" value="1"/>
</dbReference>
<evidence type="ECO:0000256" key="9">
    <source>
        <dbReference type="ARBA" id="ARBA00023316"/>
    </source>
</evidence>
<sequence length="897" mass="101355">MDSNLSLSSRNARNEPYDDPFADHSRQAPYRGPEPPFQADGRSLTSRPYESSASLAPDGRNEMYDDDEYVEKLPLNVGESFSGGFYPPAPVDPNTFGDPYATSRPMSVVSASTNGVDNAWRRRQTIKRGVTRKVKLTNGNFIAEYPVPTPVYSAIEAKWTSTNTTEFSHMRYTAATCDPDEFNEANGWSLRTKIYNRQTELLIAVTSYNEDKTLYARTLHGVMLNIRDICKTKQSKFWRKHAEDGNPAWQKITVALIVDGLEPMDKSVLDILATVGVYQDGIMKKQVDEKDTVAHIFEYTTQLSVDATPQLVLPQANDANNLVPVQIIFVLKAKNQKKINSHRWLFNAIGKMLQPEICVLIDAGTKPGHKSIFYLWEAFYNDPNLGGCCGEIHAMIKGGKKLLNPLVAAQNFEYKMSNILGDPADKPLESSFGYVSVLPGAFSAYRFRAILGRPLEQYFHGDHSLADRLGQKGIYGMNIFTKNMFLAEDRILCFELVAKAGERWTLTYVKPSKAETDVPETAVELIGQRRRWLNGSFAASVYALVHFFAFYKSSHGLIRMIFLHIQALYNFFSLVFSWFALANLWLTFSIIIDLLPAQNIFIFGNLVVTHWVNLAFKWLYLAFLGLQFVLALGNRPKGERIPYAITLWVYAFLAVYLLVCSVWLTVLSFKQLPSQIQGKSFQDAVFNTTLGPLSAAIVSTFGIYIIASFLYRDPWHMFSSFLQYLCLAPSFTNVLNVYAFCNLHDVSWGTKGSDKAEALPSVSSSKNKDTDAAVVEDQTQAQADVDAAFKETVTRAITKINKKEVPEKPTLDDQNKTFRTRLVAVWMLTNATLAVAIENINSVPNKDLELDEQELAKKQSTYFAFILYSTFGLSAIRFIGCLYYFLKRNLFRWFRRN</sequence>
<keyword evidence="3 13" id="KW-1003">Cell membrane</keyword>
<comment type="function">
    <text evidence="10 13">Polymerizes chitin, a structural polymer of the cell wall and septum, by transferring the sugar moiety of UDP-GlcNAc to the non-reducing end of the growing chitin polymer.</text>
</comment>
<gene>
    <name evidence="16" type="ORF">CVT25_003924</name>
</gene>
<feature type="compositionally biased region" description="Basic and acidic residues" evidence="14">
    <location>
        <begin position="12"/>
        <end position="26"/>
    </location>
</feature>
<feature type="transmembrane region" description="Helical" evidence="13">
    <location>
        <begin position="615"/>
        <end position="633"/>
    </location>
</feature>
<keyword evidence="7 13" id="KW-1133">Transmembrane helix</keyword>
<keyword evidence="8 13" id="KW-0472">Membrane</keyword>
<feature type="transmembrane region" description="Helical" evidence="13">
    <location>
        <begin position="532"/>
        <end position="551"/>
    </location>
</feature>
<feature type="transmembrane region" description="Helical" evidence="13">
    <location>
        <begin position="571"/>
        <end position="595"/>
    </location>
</feature>
<feature type="compositionally biased region" description="Polar residues" evidence="14">
    <location>
        <begin position="43"/>
        <end position="54"/>
    </location>
</feature>
<dbReference type="GO" id="GO:0006031">
    <property type="term" value="P:chitin biosynthetic process"/>
    <property type="evidence" value="ECO:0007669"/>
    <property type="project" value="UniProtKB-UniRule"/>
</dbReference>
<dbReference type="GO" id="GO:0004100">
    <property type="term" value="F:chitin synthase activity"/>
    <property type="evidence" value="ECO:0007669"/>
    <property type="project" value="UniProtKB-UniRule"/>
</dbReference>